<feature type="compositionally biased region" description="Basic residues" evidence="1">
    <location>
        <begin position="94"/>
        <end position="110"/>
    </location>
</feature>
<name>A0A9W4DQS6_9ACTN</name>
<keyword evidence="3" id="KW-1185">Reference proteome</keyword>
<evidence type="ECO:0000256" key="1">
    <source>
        <dbReference type="SAM" id="MobiDB-lite"/>
    </source>
</evidence>
<feature type="region of interest" description="Disordered" evidence="1">
    <location>
        <begin position="30"/>
        <end position="110"/>
    </location>
</feature>
<dbReference type="EMBL" id="CAJSLV010000068">
    <property type="protein sequence ID" value="CAG6395950.1"/>
    <property type="molecule type" value="Genomic_DNA"/>
</dbReference>
<evidence type="ECO:0000313" key="3">
    <source>
        <dbReference type="Proteomes" id="UP001152519"/>
    </source>
</evidence>
<accession>A0A9W4DQS6</accession>
<comment type="caution">
    <text evidence="2">The sequence shown here is derived from an EMBL/GenBank/DDBJ whole genome shotgun (WGS) entry which is preliminary data.</text>
</comment>
<gene>
    <name evidence="2" type="ORF">SCOCK_380027</name>
</gene>
<dbReference type="AlphaFoldDB" id="A0A9W4DQS6"/>
<protein>
    <submittedName>
        <fullName evidence="2">Uncharacterized protein</fullName>
    </submittedName>
</protein>
<proteinExistence type="predicted"/>
<sequence>MYMTIVHAGVNRRKGTVLIASVALYINMDHETSEEGPLGGCGGDRRGRDGVRPGGSGQRGRVGRGGEHRPAVLRRVPGRGRGQPRAGQQPDRQPRRRALHGGHRPRRTRR</sequence>
<reference evidence="2" key="1">
    <citation type="submission" date="2021-05" db="EMBL/GenBank/DDBJ databases">
        <authorList>
            <person name="Arsene-Ploetze F."/>
        </authorList>
    </citation>
    <scope>NUCLEOTIDE SEQUENCE</scope>
    <source>
        <strain evidence="2">DSM 42138</strain>
    </source>
</reference>
<organism evidence="2 3">
    <name type="scientific">Actinacidiphila cocklensis</name>
    <dbReference type="NCBI Taxonomy" id="887465"/>
    <lineage>
        <taxon>Bacteria</taxon>
        <taxon>Bacillati</taxon>
        <taxon>Actinomycetota</taxon>
        <taxon>Actinomycetes</taxon>
        <taxon>Kitasatosporales</taxon>
        <taxon>Streptomycetaceae</taxon>
        <taxon>Actinacidiphila</taxon>
    </lineage>
</organism>
<evidence type="ECO:0000313" key="2">
    <source>
        <dbReference type="EMBL" id="CAG6395950.1"/>
    </source>
</evidence>
<dbReference type="Proteomes" id="UP001152519">
    <property type="component" value="Unassembled WGS sequence"/>
</dbReference>